<evidence type="ECO:0000313" key="1">
    <source>
        <dbReference type="EMBL" id="KAK9728020.1"/>
    </source>
</evidence>
<name>A0AAW1L460_POPJA</name>
<accession>A0AAW1L460</accession>
<dbReference type="EMBL" id="JASPKY010000173">
    <property type="protein sequence ID" value="KAK9728020.1"/>
    <property type="molecule type" value="Genomic_DNA"/>
</dbReference>
<dbReference type="Proteomes" id="UP001458880">
    <property type="component" value="Unassembled WGS sequence"/>
</dbReference>
<comment type="caution">
    <text evidence="1">The sequence shown here is derived from an EMBL/GenBank/DDBJ whole genome shotgun (WGS) entry which is preliminary data.</text>
</comment>
<dbReference type="AlphaFoldDB" id="A0AAW1L460"/>
<organism evidence="1 2">
    <name type="scientific">Popillia japonica</name>
    <name type="common">Japanese beetle</name>
    <dbReference type="NCBI Taxonomy" id="7064"/>
    <lineage>
        <taxon>Eukaryota</taxon>
        <taxon>Metazoa</taxon>
        <taxon>Ecdysozoa</taxon>
        <taxon>Arthropoda</taxon>
        <taxon>Hexapoda</taxon>
        <taxon>Insecta</taxon>
        <taxon>Pterygota</taxon>
        <taxon>Neoptera</taxon>
        <taxon>Endopterygota</taxon>
        <taxon>Coleoptera</taxon>
        <taxon>Polyphaga</taxon>
        <taxon>Scarabaeiformia</taxon>
        <taxon>Scarabaeidae</taxon>
        <taxon>Rutelinae</taxon>
        <taxon>Popillia</taxon>
    </lineage>
</organism>
<proteinExistence type="predicted"/>
<keyword evidence="2" id="KW-1185">Reference proteome</keyword>
<reference evidence="1 2" key="1">
    <citation type="journal article" date="2024" name="BMC Genomics">
        <title>De novo assembly and annotation of Popillia japonica's genome with initial clues to its potential as an invasive pest.</title>
        <authorList>
            <person name="Cucini C."/>
            <person name="Boschi S."/>
            <person name="Funari R."/>
            <person name="Cardaioli E."/>
            <person name="Iannotti N."/>
            <person name="Marturano G."/>
            <person name="Paoli F."/>
            <person name="Bruttini M."/>
            <person name="Carapelli A."/>
            <person name="Frati F."/>
            <person name="Nardi F."/>
        </authorList>
    </citation>
    <scope>NUCLEOTIDE SEQUENCE [LARGE SCALE GENOMIC DNA]</scope>
    <source>
        <strain evidence="1">DMR45628</strain>
    </source>
</reference>
<protein>
    <submittedName>
        <fullName evidence="1">Uncharacterized protein</fullName>
    </submittedName>
</protein>
<gene>
    <name evidence="1" type="ORF">QE152_g18881</name>
</gene>
<sequence>MIFLSGVLPTTFYRRIDILPLLIEWQKLGMEETQRRAARKEFTHCTKARPGIMNTYGKSWVWRRPNEELLEKNLRTALKHGLES</sequence>
<evidence type="ECO:0000313" key="2">
    <source>
        <dbReference type="Proteomes" id="UP001458880"/>
    </source>
</evidence>